<dbReference type="EMBL" id="QZWH01000056">
    <property type="protein sequence ID" value="RJT18637.1"/>
    <property type="molecule type" value="Genomic_DNA"/>
</dbReference>
<keyword evidence="2" id="KW-1133">Transmembrane helix</keyword>
<reference evidence="3 4" key="1">
    <citation type="submission" date="2018-09" db="EMBL/GenBank/DDBJ databases">
        <title>Draft genome sequence of Buttiauxella izardii CCUG 35510T.</title>
        <authorList>
            <person name="Salva-Serra F."/>
            <person name="Marathe N."/>
            <person name="Moore E."/>
            <person name="Stadler-Svensson L."/>
            <person name="Engstrom-Jakobsson H."/>
        </authorList>
    </citation>
    <scope>NUCLEOTIDE SEQUENCE [LARGE SCALE GENOMIC DNA]</scope>
    <source>
        <strain evidence="3 4">CCUG 35510</strain>
    </source>
</reference>
<keyword evidence="4" id="KW-1185">Reference proteome</keyword>
<feature type="coiled-coil region" evidence="1">
    <location>
        <begin position="109"/>
        <end position="136"/>
    </location>
</feature>
<evidence type="ECO:0000313" key="3">
    <source>
        <dbReference type="EMBL" id="RJT18637.1"/>
    </source>
</evidence>
<organism evidence="3 4">
    <name type="scientific">Buttiauxella izardii</name>
    <dbReference type="NCBI Taxonomy" id="82991"/>
    <lineage>
        <taxon>Bacteria</taxon>
        <taxon>Pseudomonadati</taxon>
        <taxon>Pseudomonadota</taxon>
        <taxon>Gammaproteobacteria</taxon>
        <taxon>Enterobacterales</taxon>
        <taxon>Enterobacteriaceae</taxon>
        <taxon>Buttiauxella</taxon>
    </lineage>
</organism>
<keyword evidence="2" id="KW-0812">Transmembrane</keyword>
<dbReference type="Proteomes" id="UP000276295">
    <property type="component" value="Unassembled WGS sequence"/>
</dbReference>
<dbReference type="Pfam" id="PF13148">
    <property type="entry name" value="DUF3987"/>
    <property type="match status" value="1"/>
</dbReference>
<name>A0A3A5JSX2_9ENTR</name>
<evidence type="ECO:0000256" key="2">
    <source>
        <dbReference type="SAM" id="Phobius"/>
    </source>
</evidence>
<evidence type="ECO:0000256" key="1">
    <source>
        <dbReference type="SAM" id="Coils"/>
    </source>
</evidence>
<dbReference type="RefSeq" id="WP_120066492.1">
    <property type="nucleotide sequence ID" value="NZ_QZWH01000056.1"/>
</dbReference>
<accession>A0A3A5JSX2</accession>
<evidence type="ECO:0000313" key="4">
    <source>
        <dbReference type="Proteomes" id="UP000276295"/>
    </source>
</evidence>
<protein>
    <submittedName>
        <fullName evidence="3">DUF3987 domain-containing protein</fullName>
    </submittedName>
</protein>
<proteinExistence type="predicted"/>
<dbReference type="AlphaFoldDB" id="A0A3A5JSX2"/>
<dbReference type="OrthoDB" id="9067983at2"/>
<gene>
    <name evidence="3" type="ORF">D6029_20305</name>
</gene>
<keyword evidence="1" id="KW-0175">Coiled coil</keyword>
<dbReference type="InterPro" id="IPR025048">
    <property type="entry name" value="DUF3987"/>
</dbReference>
<sequence>MSKKNSSSQNKELCLKFKTLPTFAQRLISYIHYKTGAAAELILIVLLGVMALACQDKFDVQLKNGRTFTSLYLMLLARSGSRKSTVFKLLMEPIYRLEKELKDDFLVKEKLYEIKRASWKAELKKLNKQFNKADAVDENDALKAIEECQIREPVEPVRPRLIIHDSTIEGLIKVLALGSPSLMLGSDEAGGLFGSNLFRNTPALNSAWGEGRISDSRASRESYDADDVRLTILMLLQSEIFNDSMVGKQGKGIRSTGCLARFLLVDLEQIPELCNIPDACSWSDEAVLEEFFCLLTKHMQDGIKRREKNEERICVTFSPEAQVAWNSQSGEIQEKIKKGGELHHYDDFGARFMEHASRIAAVMQMFITPDSPIITKETLVSAFKITEWFINHLMMKIDSTRKYSDSEILFFWLEEHVPSNKSYDFRRHSIRRDGPNSLRSIERLISALNKLESDGKVQLFKEGGVDYVKLIGSEIKPEDLAIALNIPLISSGSVGFNKLPRHE</sequence>
<feature type="transmembrane region" description="Helical" evidence="2">
    <location>
        <begin position="35"/>
        <end position="53"/>
    </location>
</feature>
<comment type="caution">
    <text evidence="3">The sequence shown here is derived from an EMBL/GenBank/DDBJ whole genome shotgun (WGS) entry which is preliminary data.</text>
</comment>
<keyword evidence="2" id="KW-0472">Membrane</keyword>